<dbReference type="GO" id="GO:0032483">
    <property type="term" value="P:regulation of Rab protein signal transduction"/>
    <property type="evidence" value="ECO:0007669"/>
    <property type="project" value="TreeGrafter"/>
</dbReference>
<protein>
    <submittedName>
        <fullName evidence="1">Uncharacterized protein</fullName>
    </submittedName>
</protein>
<name>A0A2G9TC91_TELCI</name>
<accession>A0A2G9TC91</accession>
<dbReference type="OrthoDB" id="75250at2759"/>
<dbReference type="PANTHER" id="PTHR12296:SF30">
    <property type="entry name" value="DENN DOMAIN-CONTAINING PROTEIN CRAG"/>
    <property type="match status" value="1"/>
</dbReference>
<feature type="non-terminal residue" evidence="1">
    <location>
        <position position="1"/>
    </location>
</feature>
<dbReference type="AlphaFoldDB" id="A0A2G9TC91"/>
<keyword evidence="2" id="KW-1185">Reference proteome</keyword>
<evidence type="ECO:0000313" key="1">
    <source>
        <dbReference type="EMBL" id="PIO55591.1"/>
    </source>
</evidence>
<dbReference type="EMBL" id="KZ385185">
    <property type="protein sequence ID" value="PIO55591.1"/>
    <property type="molecule type" value="Genomic_DNA"/>
</dbReference>
<dbReference type="PANTHER" id="PTHR12296">
    <property type="entry name" value="DENN DOMAIN-CONTAINING PROTEIN 4"/>
    <property type="match status" value="1"/>
</dbReference>
<organism evidence="1 2">
    <name type="scientific">Teladorsagia circumcincta</name>
    <name type="common">Brown stomach worm</name>
    <name type="synonym">Ostertagia circumcincta</name>
    <dbReference type="NCBI Taxonomy" id="45464"/>
    <lineage>
        <taxon>Eukaryota</taxon>
        <taxon>Metazoa</taxon>
        <taxon>Ecdysozoa</taxon>
        <taxon>Nematoda</taxon>
        <taxon>Chromadorea</taxon>
        <taxon>Rhabditida</taxon>
        <taxon>Rhabditina</taxon>
        <taxon>Rhabditomorpha</taxon>
        <taxon>Strongyloidea</taxon>
        <taxon>Trichostrongylidae</taxon>
        <taxon>Teladorsagia</taxon>
    </lineage>
</organism>
<sequence length="103" mass="11949">LQIFAPRLTVHLKRREKPTTSWYRLNVFDADSQQGSPALTQDTAEDVCVSYVSPLVLRREVETLLAADLYALKDPQIMTSHPVVFWNLVFYLRRLSLPSHLYM</sequence>
<reference evidence="1 2" key="1">
    <citation type="submission" date="2015-09" db="EMBL/GenBank/DDBJ databases">
        <title>Draft genome of the parasitic nematode Teladorsagia circumcincta isolate WARC Sus (inbred).</title>
        <authorList>
            <person name="Mitreva M."/>
        </authorList>
    </citation>
    <scope>NUCLEOTIDE SEQUENCE [LARGE SCALE GENOMIC DNA]</scope>
    <source>
        <strain evidence="1 2">S</strain>
    </source>
</reference>
<dbReference type="GO" id="GO:0005085">
    <property type="term" value="F:guanyl-nucleotide exchange factor activity"/>
    <property type="evidence" value="ECO:0007669"/>
    <property type="project" value="UniProtKB-ARBA"/>
</dbReference>
<dbReference type="InterPro" id="IPR051696">
    <property type="entry name" value="DENN_Domain_GEFs"/>
</dbReference>
<gene>
    <name evidence="1" type="ORF">TELCIR_23021</name>
</gene>
<evidence type="ECO:0000313" key="2">
    <source>
        <dbReference type="Proteomes" id="UP000230423"/>
    </source>
</evidence>
<dbReference type="Proteomes" id="UP000230423">
    <property type="component" value="Unassembled WGS sequence"/>
</dbReference>
<dbReference type="GO" id="GO:0031410">
    <property type="term" value="C:cytoplasmic vesicle"/>
    <property type="evidence" value="ECO:0007669"/>
    <property type="project" value="TreeGrafter"/>
</dbReference>
<proteinExistence type="predicted"/>